<reference evidence="1 2" key="1">
    <citation type="submission" date="2017-05" db="EMBL/GenBank/DDBJ databases">
        <title>Complete genome sequence of Corynebacterium striatum KC-Na-1 isolated from Neophocaena asiaeorientalis in Korea.</title>
        <authorList>
            <person name="Kim J.H."/>
            <person name="Lee K."/>
        </authorList>
    </citation>
    <scope>NUCLEOTIDE SEQUENCE [LARGE SCALE GENOMIC DNA]</scope>
    <source>
        <strain evidence="1 2">KC-Na-01</strain>
    </source>
</reference>
<dbReference type="InterPro" id="IPR036390">
    <property type="entry name" value="WH_DNA-bd_sf"/>
</dbReference>
<dbReference type="CDD" id="cd00090">
    <property type="entry name" value="HTH_ARSR"/>
    <property type="match status" value="1"/>
</dbReference>
<dbReference type="SUPFAM" id="SSF46785">
    <property type="entry name" value="Winged helix' DNA-binding domain"/>
    <property type="match status" value="1"/>
</dbReference>
<protein>
    <submittedName>
        <fullName evidence="1">Transcriptional regulator</fullName>
    </submittedName>
</protein>
<dbReference type="RefSeq" id="WP_086891531.1">
    <property type="nucleotide sequence ID" value="NZ_CP021252.1"/>
</dbReference>
<sequence>MDFRTSARQLEARLAELEARVEALEEQNSATPSPAPTSDSGYWLVEALEEGPDIPDGSVIFGGDINIGDRDYKYQWQRPTHFITDESWEENIKRLSAIAHPTRAEILRRLLSAPASANDLVQEELVSSTGTAYHHLNELNSAGWIAKSKSGTFEIRPTRVIPLMTIITATEAH</sequence>
<accession>A0A2Z2J8C7</accession>
<organism evidence="1 2">
    <name type="scientific">Corynebacterium striatum</name>
    <dbReference type="NCBI Taxonomy" id="43770"/>
    <lineage>
        <taxon>Bacteria</taxon>
        <taxon>Bacillati</taxon>
        <taxon>Actinomycetota</taxon>
        <taxon>Actinomycetes</taxon>
        <taxon>Mycobacteriales</taxon>
        <taxon>Corynebacteriaceae</taxon>
        <taxon>Corynebacterium</taxon>
    </lineage>
</organism>
<dbReference type="InterPro" id="IPR011991">
    <property type="entry name" value="ArsR-like_HTH"/>
</dbReference>
<evidence type="ECO:0000313" key="1">
    <source>
        <dbReference type="EMBL" id="ART21448.1"/>
    </source>
</evidence>
<gene>
    <name evidence="1" type="ORF">CBE89_08010</name>
</gene>
<proteinExistence type="predicted"/>
<name>A0A2Z2J8C7_CORST</name>
<dbReference type="InterPro" id="IPR036388">
    <property type="entry name" value="WH-like_DNA-bd_sf"/>
</dbReference>
<dbReference type="Gene3D" id="1.10.10.10">
    <property type="entry name" value="Winged helix-like DNA-binding domain superfamily/Winged helix DNA-binding domain"/>
    <property type="match status" value="1"/>
</dbReference>
<dbReference type="AlphaFoldDB" id="A0A2Z2J8C7"/>
<dbReference type="KEGG" id="cstr:CBE89_08010"/>
<dbReference type="Proteomes" id="UP000250197">
    <property type="component" value="Chromosome"/>
</dbReference>
<evidence type="ECO:0000313" key="2">
    <source>
        <dbReference type="Proteomes" id="UP000250197"/>
    </source>
</evidence>
<dbReference type="EMBL" id="CP021252">
    <property type="protein sequence ID" value="ART21448.1"/>
    <property type="molecule type" value="Genomic_DNA"/>
</dbReference>